<dbReference type="Gene3D" id="2.80.10.50">
    <property type="match status" value="2"/>
</dbReference>
<dbReference type="Gene3D" id="3.40.50.1110">
    <property type="entry name" value="SGNH hydrolase"/>
    <property type="match status" value="1"/>
</dbReference>
<gene>
    <name evidence="2" type="ORF">HNR72_000760</name>
</gene>
<dbReference type="SUPFAM" id="SSF52266">
    <property type="entry name" value="SGNH hydrolase"/>
    <property type="match status" value="1"/>
</dbReference>
<dbReference type="RefSeq" id="WP_184843696.1">
    <property type="nucleotide sequence ID" value="NZ_BAABFE010000004.1"/>
</dbReference>
<name>A0AA89PUW0_STRCU</name>
<evidence type="ECO:0000313" key="2">
    <source>
        <dbReference type="EMBL" id="MBB5809732.1"/>
    </source>
</evidence>
<dbReference type="InterPro" id="IPR035992">
    <property type="entry name" value="Ricin_B-like_lectins"/>
</dbReference>
<dbReference type="SMART" id="SM00458">
    <property type="entry name" value="RICIN"/>
    <property type="match status" value="1"/>
</dbReference>
<dbReference type="SUPFAM" id="SSF50370">
    <property type="entry name" value="Ricin B-like lectins"/>
    <property type="match status" value="1"/>
</dbReference>
<accession>A0AA89PUW0</accession>
<dbReference type="EMBL" id="JACHLX010000001">
    <property type="protein sequence ID" value="MBB5809732.1"/>
    <property type="molecule type" value="Genomic_DNA"/>
</dbReference>
<dbReference type="GeneID" id="93837137"/>
<dbReference type="CDD" id="cd00161">
    <property type="entry name" value="beta-trefoil_Ricin-like"/>
    <property type="match status" value="1"/>
</dbReference>
<dbReference type="PROSITE" id="PS51257">
    <property type="entry name" value="PROKAR_LIPOPROTEIN"/>
    <property type="match status" value="1"/>
</dbReference>
<dbReference type="Pfam" id="PF13472">
    <property type="entry name" value="Lipase_GDSL_2"/>
    <property type="match status" value="1"/>
</dbReference>
<keyword evidence="3" id="KW-1185">Reference proteome</keyword>
<comment type="caution">
    <text evidence="2">The sequence shown here is derived from an EMBL/GenBank/DDBJ whole genome shotgun (WGS) entry which is preliminary data.</text>
</comment>
<evidence type="ECO:0000313" key="3">
    <source>
        <dbReference type="Proteomes" id="UP000579531"/>
    </source>
</evidence>
<dbReference type="InterPro" id="IPR036514">
    <property type="entry name" value="SGNH_hydro_sf"/>
</dbReference>
<dbReference type="PROSITE" id="PS50231">
    <property type="entry name" value="RICIN_B_LECTIN"/>
    <property type="match status" value="1"/>
</dbReference>
<dbReference type="Proteomes" id="UP000579531">
    <property type="component" value="Unassembled WGS sequence"/>
</dbReference>
<dbReference type="InterPro" id="IPR000772">
    <property type="entry name" value="Ricin_B_lectin"/>
</dbReference>
<dbReference type="InterPro" id="IPR053140">
    <property type="entry name" value="GDSL_Rv0518-like"/>
</dbReference>
<dbReference type="PANTHER" id="PTHR43784:SF2">
    <property type="entry name" value="GDSL-LIKE LIPASE_ACYLHYDROLASE, PUTATIVE (AFU_ORTHOLOGUE AFUA_2G00820)-RELATED"/>
    <property type="match status" value="1"/>
</dbReference>
<feature type="domain" description="Ricin B lectin" evidence="1">
    <location>
        <begin position="54"/>
        <end position="189"/>
    </location>
</feature>
<protein>
    <submittedName>
        <fullName evidence="2">Lysophospholipase L1-like esterase</fullName>
    </submittedName>
</protein>
<dbReference type="CDD" id="cd01830">
    <property type="entry name" value="XynE_like"/>
    <property type="match status" value="1"/>
</dbReference>
<proteinExistence type="predicted"/>
<dbReference type="InterPro" id="IPR013830">
    <property type="entry name" value="SGNH_hydro"/>
</dbReference>
<evidence type="ECO:0000259" key="1">
    <source>
        <dbReference type="SMART" id="SM00458"/>
    </source>
</evidence>
<dbReference type="PANTHER" id="PTHR43784">
    <property type="entry name" value="GDSL-LIKE LIPASE/ACYLHYDROLASE, PUTATIVE (AFU_ORTHOLOGUE AFUA_2G00820)-RELATED"/>
    <property type="match status" value="1"/>
</dbReference>
<reference evidence="2 3" key="1">
    <citation type="submission" date="2020-08" db="EMBL/GenBank/DDBJ databases">
        <title>Sequencing the genomes of 1000 actinobacteria strains.</title>
        <authorList>
            <person name="Klenk H.-P."/>
        </authorList>
    </citation>
    <scope>NUCLEOTIDE SEQUENCE [LARGE SCALE GENOMIC DNA]</scope>
    <source>
        <strain evidence="2 3">DSM 40129</strain>
    </source>
</reference>
<sequence>MPRAAPLTTQRPKKEVLMRITRRLAVPVGLGLAACALTGTGATAHAASAAPVSGTVYTLTNVASEKRMDVKLASTAPGAPVIQYTSNAGANQQWLLTRTSSGAYTIRSANSGLCLDTPAPQSETPQLVQNTCDGAGDQQWKLQPAGDAYHLVNAANGLVVDNKESSDKDENEIIQWTPNGGDNQRWTLTPVSAPLTRVGTYTAGLMKNGESFTDKSIRMVAHTTVAGSELRLRLSNRYGTGPLTIDAVGLAREGSTPGTAVAGTHRTVLFNKRASVTIPAGQDVASDPIPMAVAADTNQLVSLYVSGTSPAATWHHEAQQRAWVASGNHVADEGIDNYPTDKSSWYFLEGLDVISSAATGTVVCVGDSITDGVGSTWGANRRWPDYLARRMNSASGGPTLGVVNAGIGSNRILTDAWSTNPSLKSRFGRDVLGQPNVKSVILLEGINDIGSNTGPNGSGPVTAADLQNGMKTVIDQAHAVGVKIIGGTILPYAGAQYYRPEGEQVRQAVNQWIRTSGAFDGVIDFDKAMQDPRNPQALNPAYASNDKLHPNDAGYQAMANAVNLALLTP</sequence>
<organism evidence="2 3">
    <name type="scientific">Streptomyces collinus</name>
    <dbReference type="NCBI Taxonomy" id="42684"/>
    <lineage>
        <taxon>Bacteria</taxon>
        <taxon>Bacillati</taxon>
        <taxon>Actinomycetota</taxon>
        <taxon>Actinomycetes</taxon>
        <taxon>Kitasatosporales</taxon>
        <taxon>Streptomycetaceae</taxon>
        <taxon>Streptomyces</taxon>
    </lineage>
</organism>
<dbReference type="Pfam" id="PF14200">
    <property type="entry name" value="RicinB_lectin_2"/>
    <property type="match status" value="1"/>
</dbReference>
<dbReference type="AlphaFoldDB" id="A0AA89PUW0"/>